<name>A0A3G8YMD4_9DEIO</name>
<organism evidence="1 2">
    <name type="scientific">Deinococcus psychrotolerans</name>
    <dbReference type="NCBI Taxonomy" id="2489213"/>
    <lineage>
        <taxon>Bacteria</taxon>
        <taxon>Thermotogati</taxon>
        <taxon>Deinococcota</taxon>
        <taxon>Deinococci</taxon>
        <taxon>Deinococcales</taxon>
        <taxon>Deinococcaceae</taxon>
        <taxon>Deinococcus</taxon>
    </lineage>
</organism>
<keyword evidence="2" id="KW-1185">Reference proteome</keyword>
<accession>A0A3G8YMD4</accession>
<evidence type="ECO:0000313" key="2">
    <source>
        <dbReference type="Proteomes" id="UP000276417"/>
    </source>
</evidence>
<proteinExistence type="predicted"/>
<gene>
    <name evidence="1" type="ORF">EHF33_05755</name>
</gene>
<dbReference type="KEGG" id="dph:EHF33_05755"/>
<sequence>MMDFEAGQRWHYHTREGEEQSTLGILRREVNSGRVLLHIRIEDIILPNPRAEKGIQTVLGHTPISAEALEKSVTFRAEQAFVPDDFSGYETWREAFIRQEAGVFTISVKEILDVVEQGAAAGLTKPKQDFNPVFLKINKANKELL</sequence>
<dbReference type="OrthoDB" id="66828at2"/>
<dbReference type="AlphaFoldDB" id="A0A3G8YMD4"/>
<evidence type="ECO:0000313" key="1">
    <source>
        <dbReference type="EMBL" id="AZI42316.1"/>
    </source>
</evidence>
<protein>
    <submittedName>
        <fullName evidence="1">Uncharacterized protein</fullName>
    </submittedName>
</protein>
<dbReference type="Proteomes" id="UP000276417">
    <property type="component" value="Chromosome 1"/>
</dbReference>
<dbReference type="RefSeq" id="WP_124868700.1">
    <property type="nucleotide sequence ID" value="NZ_CP034183.1"/>
</dbReference>
<dbReference type="EMBL" id="CP034183">
    <property type="protein sequence ID" value="AZI42316.1"/>
    <property type="molecule type" value="Genomic_DNA"/>
</dbReference>
<reference evidence="1 2" key="1">
    <citation type="submission" date="2018-11" db="EMBL/GenBank/DDBJ databases">
        <title>Deinococcus shelandsis sp. nov., isolated from South Shetland Islands soil of Antarctica.</title>
        <authorList>
            <person name="Tian J."/>
        </authorList>
    </citation>
    <scope>NUCLEOTIDE SEQUENCE [LARGE SCALE GENOMIC DNA]</scope>
    <source>
        <strain evidence="1 2">S14-83T</strain>
    </source>
</reference>